<evidence type="ECO:0000313" key="1">
    <source>
        <dbReference type="EMBL" id="KWV72173.1"/>
    </source>
</evidence>
<evidence type="ECO:0000313" key="2">
    <source>
        <dbReference type="Proteomes" id="UP000063434"/>
    </source>
</evidence>
<evidence type="ECO:0008006" key="3">
    <source>
        <dbReference type="Google" id="ProtNLM"/>
    </source>
</evidence>
<dbReference type="InterPro" id="IPR021508">
    <property type="entry name" value="Gp17-like"/>
</dbReference>
<dbReference type="EMBL" id="LCYC01000058">
    <property type="protein sequence ID" value="KWV72173.1"/>
    <property type="molecule type" value="Genomic_DNA"/>
</dbReference>
<reference evidence="1 2" key="1">
    <citation type="submission" date="2015-05" db="EMBL/GenBank/DDBJ databases">
        <title>A genomic and transcriptomic approach to investigate the blue pigment phenotype in Pseudomonas fluorescens.</title>
        <authorList>
            <person name="Andreani N.A."/>
            <person name="Cardazzo B."/>
        </authorList>
    </citation>
    <scope>NUCLEOTIDE SEQUENCE [LARGE SCALE GENOMIC DNA]</scope>
    <source>
        <strain evidence="1 2">Ps_40</strain>
    </source>
</reference>
<proteinExistence type="predicted"/>
<sequence length="128" mass="14112">MSDPGLALQKALLDKLSASLTVRVFDAVPAKTPYPYVTLDYEVSNNASPITGRKRESRLFYLSVWSNHKGQSEVKRINSEIAAVLDRVELPLDAGRAVLVSVLRTETSREPDGVTFMGGVTLRILTQH</sequence>
<name>A0A109KMW1_PSEFL</name>
<dbReference type="Pfam" id="PF11367">
    <property type="entry name" value="Tail_completion_gp17"/>
    <property type="match status" value="1"/>
</dbReference>
<accession>A0A109KMW1</accession>
<dbReference type="Gene3D" id="3.30.2000.30">
    <property type="match status" value="1"/>
</dbReference>
<dbReference type="AlphaFoldDB" id="A0A109KMW1"/>
<organism evidence="1 2">
    <name type="scientific">Pseudomonas fluorescens</name>
    <dbReference type="NCBI Taxonomy" id="294"/>
    <lineage>
        <taxon>Bacteria</taxon>
        <taxon>Pseudomonadati</taxon>
        <taxon>Pseudomonadota</taxon>
        <taxon>Gammaproteobacteria</taxon>
        <taxon>Pseudomonadales</taxon>
        <taxon>Pseudomonadaceae</taxon>
        <taxon>Pseudomonas</taxon>
    </lineage>
</organism>
<dbReference type="PATRIC" id="fig|294.195.peg.5041"/>
<dbReference type="Proteomes" id="UP000063434">
    <property type="component" value="Unassembled WGS sequence"/>
</dbReference>
<gene>
    <name evidence="1" type="ORF">PFL603g_04714</name>
</gene>
<protein>
    <recommendedName>
        <fullName evidence="3">DUF3168 domain-containing protein</fullName>
    </recommendedName>
</protein>
<comment type="caution">
    <text evidence="1">The sequence shown here is derived from an EMBL/GenBank/DDBJ whole genome shotgun (WGS) entry which is preliminary data.</text>
</comment>
<dbReference type="RefSeq" id="WP_060766229.1">
    <property type="nucleotide sequence ID" value="NZ_LCYC01000058.1"/>
</dbReference>
<dbReference type="InterPro" id="IPR053745">
    <property type="entry name" value="Viral_Tail_Comp_sf"/>
</dbReference>